<name>A0A3M7RLJ6_BRAPC</name>
<proteinExistence type="predicted"/>
<organism evidence="1 2">
    <name type="scientific">Brachionus plicatilis</name>
    <name type="common">Marine rotifer</name>
    <name type="synonym">Brachionus muelleri</name>
    <dbReference type="NCBI Taxonomy" id="10195"/>
    <lineage>
        <taxon>Eukaryota</taxon>
        <taxon>Metazoa</taxon>
        <taxon>Spiralia</taxon>
        <taxon>Gnathifera</taxon>
        <taxon>Rotifera</taxon>
        <taxon>Eurotatoria</taxon>
        <taxon>Monogononta</taxon>
        <taxon>Pseudotrocha</taxon>
        <taxon>Ploima</taxon>
        <taxon>Brachionidae</taxon>
        <taxon>Brachionus</taxon>
    </lineage>
</organism>
<evidence type="ECO:0000313" key="1">
    <source>
        <dbReference type="EMBL" id="RNA24267.1"/>
    </source>
</evidence>
<evidence type="ECO:0000313" key="2">
    <source>
        <dbReference type="Proteomes" id="UP000276133"/>
    </source>
</evidence>
<protein>
    <submittedName>
        <fullName evidence="1">Uncharacterized protein</fullName>
    </submittedName>
</protein>
<dbReference type="Proteomes" id="UP000276133">
    <property type="component" value="Unassembled WGS sequence"/>
</dbReference>
<sequence>MVDGLINTFLQKKMIIADVCLASLVEFTKTFVFNTANCFKFIKHFYKFSHFYMSLNLILCIKYQGLLNLQIILTHPIAQSSIWIKYKNGFDGEQLREASAVKFFFDVHPQARGPEI</sequence>
<comment type="caution">
    <text evidence="1">The sequence shown here is derived from an EMBL/GenBank/DDBJ whole genome shotgun (WGS) entry which is preliminary data.</text>
</comment>
<reference evidence="1 2" key="1">
    <citation type="journal article" date="2018" name="Sci. Rep.">
        <title>Genomic signatures of local adaptation to the degree of environmental predictability in rotifers.</title>
        <authorList>
            <person name="Franch-Gras L."/>
            <person name="Hahn C."/>
            <person name="Garcia-Roger E.M."/>
            <person name="Carmona M.J."/>
            <person name="Serra M."/>
            <person name="Gomez A."/>
        </authorList>
    </citation>
    <scope>NUCLEOTIDE SEQUENCE [LARGE SCALE GENOMIC DNA]</scope>
    <source>
        <strain evidence="1">HYR1</strain>
    </source>
</reference>
<gene>
    <name evidence="1" type="ORF">BpHYR1_001786</name>
</gene>
<keyword evidence="2" id="KW-1185">Reference proteome</keyword>
<accession>A0A3M7RLJ6</accession>
<dbReference type="AlphaFoldDB" id="A0A3M7RLJ6"/>
<dbReference type="EMBL" id="REGN01003150">
    <property type="protein sequence ID" value="RNA24267.1"/>
    <property type="molecule type" value="Genomic_DNA"/>
</dbReference>